<reference evidence="3 4" key="1">
    <citation type="submission" date="2014-04" db="EMBL/GenBank/DDBJ databases">
        <authorList>
            <consortium name="DOE Joint Genome Institute"/>
            <person name="Kuo A."/>
            <person name="Kohler A."/>
            <person name="Nagy L.G."/>
            <person name="Floudas D."/>
            <person name="Copeland A."/>
            <person name="Barry K.W."/>
            <person name="Cichocki N."/>
            <person name="Veneault-Fourrey C."/>
            <person name="LaButti K."/>
            <person name="Lindquist E.A."/>
            <person name="Lipzen A."/>
            <person name="Lundell T."/>
            <person name="Morin E."/>
            <person name="Murat C."/>
            <person name="Sun H."/>
            <person name="Tunlid A."/>
            <person name="Henrissat B."/>
            <person name="Grigoriev I.V."/>
            <person name="Hibbett D.S."/>
            <person name="Martin F."/>
            <person name="Nordberg H.P."/>
            <person name="Cantor M.N."/>
            <person name="Hua S.X."/>
        </authorList>
    </citation>
    <scope>NUCLEOTIDE SEQUENCE [LARGE SCALE GENOMIC DNA]</scope>
    <source>
        <strain evidence="3 4">Foug A</strain>
    </source>
</reference>
<dbReference type="HOGENOM" id="CLU_120070_0_0_1"/>
<keyword evidence="2" id="KW-1133">Transmembrane helix</keyword>
<gene>
    <name evidence="3" type="ORF">SCLCIDRAFT_107387</name>
</gene>
<dbReference type="Proteomes" id="UP000053989">
    <property type="component" value="Unassembled WGS sequence"/>
</dbReference>
<accession>A0A0C3ASR4</accession>
<feature type="region of interest" description="Disordered" evidence="1">
    <location>
        <begin position="122"/>
        <end position="143"/>
    </location>
</feature>
<evidence type="ECO:0000256" key="1">
    <source>
        <dbReference type="SAM" id="MobiDB-lite"/>
    </source>
</evidence>
<dbReference type="OrthoDB" id="3266871at2759"/>
<dbReference type="InParanoid" id="A0A0C3ASR4"/>
<protein>
    <submittedName>
        <fullName evidence="3">Uncharacterized protein</fullName>
    </submittedName>
</protein>
<keyword evidence="2" id="KW-0812">Transmembrane</keyword>
<dbReference type="AlphaFoldDB" id="A0A0C3ASR4"/>
<sequence>MPLFTEHPVRHIFKAIMALVLGHIVMKFMPHSIQVIHLTQTSVTVLVLGILVFFVVKHNRAEQGQRVLTQGQEELIIIAALGAFWFAFLLAMRAFNQSSIDVDVAHPRHMFSPSTGNAETNVVGAGGRRAPAASREPYGDRPRTGYRKEYPCNPNDVYCVTEEWAFY</sequence>
<organism evidence="3 4">
    <name type="scientific">Scleroderma citrinum Foug A</name>
    <dbReference type="NCBI Taxonomy" id="1036808"/>
    <lineage>
        <taxon>Eukaryota</taxon>
        <taxon>Fungi</taxon>
        <taxon>Dikarya</taxon>
        <taxon>Basidiomycota</taxon>
        <taxon>Agaricomycotina</taxon>
        <taxon>Agaricomycetes</taxon>
        <taxon>Agaricomycetidae</taxon>
        <taxon>Boletales</taxon>
        <taxon>Sclerodermatineae</taxon>
        <taxon>Sclerodermataceae</taxon>
        <taxon>Scleroderma</taxon>
    </lineage>
</organism>
<reference evidence="4" key="2">
    <citation type="submission" date="2015-01" db="EMBL/GenBank/DDBJ databases">
        <title>Evolutionary Origins and Diversification of the Mycorrhizal Mutualists.</title>
        <authorList>
            <consortium name="DOE Joint Genome Institute"/>
            <consortium name="Mycorrhizal Genomics Consortium"/>
            <person name="Kohler A."/>
            <person name="Kuo A."/>
            <person name="Nagy L.G."/>
            <person name="Floudas D."/>
            <person name="Copeland A."/>
            <person name="Barry K.W."/>
            <person name="Cichocki N."/>
            <person name="Veneault-Fourrey C."/>
            <person name="LaButti K."/>
            <person name="Lindquist E.A."/>
            <person name="Lipzen A."/>
            <person name="Lundell T."/>
            <person name="Morin E."/>
            <person name="Murat C."/>
            <person name="Riley R."/>
            <person name="Ohm R."/>
            <person name="Sun H."/>
            <person name="Tunlid A."/>
            <person name="Henrissat B."/>
            <person name="Grigoriev I.V."/>
            <person name="Hibbett D.S."/>
            <person name="Martin F."/>
        </authorList>
    </citation>
    <scope>NUCLEOTIDE SEQUENCE [LARGE SCALE GENOMIC DNA]</scope>
    <source>
        <strain evidence="4">Foug A</strain>
    </source>
</reference>
<proteinExistence type="predicted"/>
<dbReference type="EMBL" id="KN822011">
    <property type="protein sequence ID" value="KIM67982.1"/>
    <property type="molecule type" value="Genomic_DNA"/>
</dbReference>
<evidence type="ECO:0000313" key="3">
    <source>
        <dbReference type="EMBL" id="KIM67982.1"/>
    </source>
</evidence>
<name>A0A0C3ASR4_9AGAM</name>
<keyword evidence="2" id="KW-0472">Membrane</keyword>
<evidence type="ECO:0000313" key="4">
    <source>
        <dbReference type="Proteomes" id="UP000053989"/>
    </source>
</evidence>
<feature type="transmembrane region" description="Helical" evidence="2">
    <location>
        <begin position="75"/>
        <end position="95"/>
    </location>
</feature>
<dbReference type="STRING" id="1036808.A0A0C3ASR4"/>
<evidence type="ECO:0000256" key="2">
    <source>
        <dbReference type="SAM" id="Phobius"/>
    </source>
</evidence>
<keyword evidence="4" id="KW-1185">Reference proteome</keyword>
<feature type="transmembrane region" description="Helical" evidence="2">
    <location>
        <begin position="35"/>
        <end position="55"/>
    </location>
</feature>